<protein>
    <submittedName>
        <fullName evidence="6">DUF4215 domain-containing protein</fullName>
    </submittedName>
</protein>
<dbReference type="Proteomes" id="UP001221686">
    <property type="component" value="Unassembled WGS sequence"/>
</dbReference>
<dbReference type="PROSITE" id="PS51257">
    <property type="entry name" value="PROKAR_LIPOPROTEIN"/>
    <property type="match status" value="1"/>
</dbReference>
<name>A0ABT5E891_9BACT</name>
<evidence type="ECO:0000313" key="7">
    <source>
        <dbReference type="Proteomes" id="UP001221686"/>
    </source>
</evidence>
<proteinExistence type="predicted"/>
<feature type="region of interest" description="Disordered" evidence="4">
    <location>
        <begin position="25"/>
        <end position="97"/>
    </location>
</feature>
<dbReference type="NCBIfam" id="TIGR02232">
    <property type="entry name" value="myxo_disulf_rpt"/>
    <property type="match status" value="2"/>
</dbReference>
<reference evidence="6 7" key="1">
    <citation type="submission" date="2022-11" db="EMBL/GenBank/DDBJ databases">
        <title>Minimal conservation of predation-associated metabolite biosynthetic gene clusters underscores biosynthetic potential of Myxococcota including descriptions for ten novel species: Archangium lansinium sp. nov., Myxococcus landrumus sp. nov., Nannocystis bai.</title>
        <authorList>
            <person name="Ahearne A."/>
            <person name="Stevens C."/>
            <person name="Dowd S."/>
        </authorList>
    </citation>
    <scope>NUCLEOTIDE SEQUENCE [LARGE SCALE GENOMIC DNA]</scope>
    <source>
        <strain evidence="6 7">BB15-2</strain>
    </source>
</reference>
<keyword evidence="1 5" id="KW-0732">Signal</keyword>
<sequence>MTLSRVPLVLLGCFASLAVVAGCGAQPADPTASDSAATEEPPSTTSTTGTSTPAPTTSTGTTSDSPDGTTSSTAADDPTTTTTTSTTDTSGGPVECGDGVVGVGEECDDGNLVDGDGCESDCKIGDVLCGNGVIDAGEACDDGNSDPDDGCGPGCATECGFLCLEGGAPCIPGFHAVQCASPGAPFGQASPIANECQLATLSVAGDHIALSPGTTIDGQPRHLDAMYTDPSNAVFGFAGDTEDIATGSRLVAVNTGTGELTPVGQSLGAWIMGAAMNDEGELWVTVFDTYERNQTTEVSIARIDPDSGEFIAGPTPLTEGGEPVTVWSTHVSDVAFRFDGSMFISANEPGPPPPEPLSRYLEVDRATATVLSAVEGPDDLYAAGIVFVGDAQQIIAMDIRGEDDIFILDLSAPPTLNETLLYADPIPTNSGTSDLAGCSKLVPQ</sequence>
<accession>A0ABT5E891</accession>
<organism evidence="6 7">
    <name type="scientific">Nannocystis bainbridge</name>
    <dbReference type="NCBI Taxonomy" id="2995303"/>
    <lineage>
        <taxon>Bacteria</taxon>
        <taxon>Pseudomonadati</taxon>
        <taxon>Myxococcota</taxon>
        <taxon>Polyangia</taxon>
        <taxon>Nannocystales</taxon>
        <taxon>Nannocystaceae</taxon>
        <taxon>Nannocystis</taxon>
    </lineage>
</organism>
<dbReference type="EMBL" id="JAQNDL010000003">
    <property type="protein sequence ID" value="MDC0721113.1"/>
    <property type="molecule type" value="Genomic_DNA"/>
</dbReference>
<dbReference type="RefSeq" id="WP_272089615.1">
    <property type="nucleotide sequence ID" value="NZ_JAQNDL010000003.1"/>
</dbReference>
<dbReference type="InterPro" id="IPR011936">
    <property type="entry name" value="Myxo_disulph_rpt"/>
</dbReference>
<evidence type="ECO:0000256" key="5">
    <source>
        <dbReference type="SAM" id="SignalP"/>
    </source>
</evidence>
<feature type="signal peptide" evidence="5">
    <location>
        <begin position="1"/>
        <end position="21"/>
    </location>
</feature>
<feature type="chain" id="PRO_5046311957" evidence="5">
    <location>
        <begin position="22"/>
        <end position="444"/>
    </location>
</feature>
<evidence type="ECO:0000256" key="4">
    <source>
        <dbReference type="SAM" id="MobiDB-lite"/>
    </source>
</evidence>
<keyword evidence="7" id="KW-1185">Reference proteome</keyword>
<evidence type="ECO:0000256" key="1">
    <source>
        <dbReference type="ARBA" id="ARBA00022729"/>
    </source>
</evidence>
<evidence type="ECO:0000313" key="6">
    <source>
        <dbReference type="EMBL" id="MDC0721113.1"/>
    </source>
</evidence>
<comment type="caution">
    <text evidence="6">The sequence shown here is derived from an EMBL/GenBank/DDBJ whole genome shotgun (WGS) entry which is preliminary data.</text>
</comment>
<keyword evidence="2" id="KW-0677">Repeat</keyword>
<keyword evidence="3" id="KW-1015">Disulfide bond</keyword>
<dbReference type="Pfam" id="PF13948">
    <property type="entry name" value="DUF4215"/>
    <property type="match status" value="1"/>
</dbReference>
<evidence type="ECO:0000256" key="2">
    <source>
        <dbReference type="ARBA" id="ARBA00022737"/>
    </source>
</evidence>
<feature type="compositionally biased region" description="Low complexity" evidence="4">
    <location>
        <begin position="35"/>
        <end position="97"/>
    </location>
</feature>
<dbReference type="SUPFAM" id="SSF69304">
    <property type="entry name" value="Tricorn protease N-terminal domain"/>
    <property type="match status" value="1"/>
</dbReference>
<evidence type="ECO:0000256" key="3">
    <source>
        <dbReference type="ARBA" id="ARBA00023157"/>
    </source>
</evidence>
<gene>
    <name evidence="6" type="ORF">POL25_29670</name>
</gene>